<keyword evidence="7 13" id="KW-0808">Transferase</keyword>
<evidence type="ECO:0000256" key="12">
    <source>
        <dbReference type="ARBA" id="ARBA00023242"/>
    </source>
</evidence>
<dbReference type="GO" id="GO:0000183">
    <property type="term" value="P:rDNA heterochromatin formation"/>
    <property type="evidence" value="ECO:0007669"/>
    <property type="project" value="TreeGrafter"/>
</dbReference>
<proteinExistence type="inferred from homology"/>
<dbReference type="GO" id="GO:0008168">
    <property type="term" value="F:methyltransferase activity"/>
    <property type="evidence" value="ECO:0007669"/>
    <property type="project" value="UniProtKB-KW"/>
</dbReference>
<keyword evidence="11" id="KW-0804">Transcription</keyword>
<evidence type="ECO:0000313" key="15">
    <source>
        <dbReference type="EMBL" id="CAH0629157.1"/>
    </source>
</evidence>
<gene>
    <name evidence="15" type="ORF">CINC_LOCUS13320</name>
</gene>
<evidence type="ECO:0000256" key="14">
    <source>
        <dbReference type="SAM" id="MobiDB-lite"/>
    </source>
</evidence>
<evidence type="ECO:0000256" key="13">
    <source>
        <dbReference type="RuleBase" id="RU365074"/>
    </source>
</evidence>
<comment type="subcellular location">
    <subcellularLocation>
        <location evidence="1 13">Nucleus</location>
        <location evidence="1 13">Nucleolus</location>
    </subcellularLocation>
</comment>
<keyword evidence="6 13" id="KW-0489">Methyltransferase</keyword>
<dbReference type="GO" id="GO:0005730">
    <property type="term" value="C:nucleolus"/>
    <property type="evidence" value="ECO:0007669"/>
    <property type="project" value="UniProtKB-SubCell"/>
</dbReference>
<dbReference type="GO" id="GO:0046015">
    <property type="term" value="P:regulation of transcription by glucose"/>
    <property type="evidence" value="ECO:0007669"/>
    <property type="project" value="TreeGrafter"/>
</dbReference>
<dbReference type="Pfam" id="PF05148">
    <property type="entry name" value="Methyltransf_8"/>
    <property type="match status" value="1"/>
</dbReference>
<dbReference type="OrthoDB" id="10258825at2759"/>
<comment type="similarity">
    <text evidence="2 13">Belongs to the methyltransferase superfamily. RRP8 family.</text>
</comment>
<dbReference type="InterPro" id="IPR029063">
    <property type="entry name" value="SAM-dependent_MTases_sf"/>
</dbReference>
<dbReference type="Gene3D" id="3.40.50.150">
    <property type="entry name" value="Vaccinia Virus protein VP39"/>
    <property type="match status" value="1"/>
</dbReference>
<evidence type="ECO:0000256" key="6">
    <source>
        <dbReference type="ARBA" id="ARBA00022603"/>
    </source>
</evidence>
<dbReference type="PANTHER" id="PTHR12787">
    <property type="entry name" value="RIBOSOMAL RNA-PROCESSING PROTEIN 8"/>
    <property type="match status" value="1"/>
</dbReference>
<evidence type="ECO:0000256" key="1">
    <source>
        <dbReference type="ARBA" id="ARBA00004604"/>
    </source>
</evidence>
<keyword evidence="9" id="KW-0156">Chromatin regulator</keyword>
<evidence type="ECO:0000256" key="4">
    <source>
        <dbReference type="ARBA" id="ARBA00022491"/>
    </source>
</evidence>
<dbReference type="FunFam" id="1.10.10.2150:FF:000001">
    <property type="entry name" value="Ribosomal RNA-processing protein 8"/>
    <property type="match status" value="1"/>
</dbReference>
<evidence type="ECO:0000256" key="10">
    <source>
        <dbReference type="ARBA" id="ARBA00023015"/>
    </source>
</evidence>
<evidence type="ECO:0000256" key="2">
    <source>
        <dbReference type="ARBA" id="ARBA00006301"/>
    </source>
</evidence>
<keyword evidence="16" id="KW-1185">Reference proteome</keyword>
<dbReference type="SUPFAM" id="SSF53335">
    <property type="entry name" value="S-adenosyl-L-methionine-dependent methyltransferases"/>
    <property type="match status" value="1"/>
</dbReference>
<feature type="compositionally biased region" description="Basic and acidic residues" evidence="14">
    <location>
        <begin position="28"/>
        <end position="46"/>
    </location>
</feature>
<keyword evidence="12 13" id="KW-0539">Nucleus</keyword>
<evidence type="ECO:0000256" key="11">
    <source>
        <dbReference type="ARBA" id="ARBA00023163"/>
    </source>
</evidence>
<dbReference type="GO" id="GO:0042149">
    <property type="term" value="P:cellular response to glucose starvation"/>
    <property type="evidence" value="ECO:0007669"/>
    <property type="project" value="TreeGrafter"/>
</dbReference>
<dbReference type="FunFam" id="3.40.50.150:FF:000068">
    <property type="entry name" value="Ribosomal RNA-processing protein 8"/>
    <property type="match status" value="1"/>
</dbReference>
<dbReference type="GO" id="GO:0033553">
    <property type="term" value="C:rDNA heterochromatin"/>
    <property type="evidence" value="ECO:0007669"/>
    <property type="project" value="TreeGrafter"/>
</dbReference>
<feature type="compositionally biased region" description="Low complexity" evidence="14">
    <location>
        <begin position="47"/>
        <end position="56"/>
    </location>
</feature>
<dbReference type="InterPro" id="IPR042036">
    <property type="entry name" value="RRP8_N"/>
</dbReference>
<dbReference type="Proteomes" id="UP001154114">
    <property type="component" value="Chromosome 9"/>
</dbReference>
<evidence type="ECO:0000256" key="9">
    <source>
        <dbReference type="ARBA" id="ARBA00022853"/>
    </source>
</evidence>
<dbReference type="GO" id="GO:0032259">
    <property type="term" value="P:methylation"/>
    <property type="evidence" value="ECO:0007669"/>
    <property type="project" value="UniProtKB-KW"/>
</dbReference>
<keyword evidence="8 13" id="KW-0949">S-adenosyl-L-methionine</keyword>
<evidence type="ECO:0000256" key="5">
    <source>
        <dbReference type="ARBA" id="ARBA00022552"/>
    </source>
</evidence>
<dbReference type="PANTHER" id="PTHR12787:SF0">
    <property type="entry name" value="RIBOSOMAL RNA-PROCESSING PROTEIN 8"/>
    <property type="match status" value="1"/>
</dbReference>
<evidence type="ECO:0000256" key="3">
    <source>
        <dbReference type="ARBA" id="ARBA00020203"/>
    </source>
</evidence>
<organism evidence="15 16">
    <name type="scientific">Chrysodeixis includens</name>
    <name type="common">Soybean looper</name>
    <name type="synonym">Pseudoplusia includens</name>
    <dbReference type="NCBI Taxonomy" id="689277"/>
    <lineage>
        <taxon>Eukaryota</taxon>
        <taxon>Metazoa</taxon>
        <taxon>Ecdysozoa</taxon>
        <taxon>Arthropoda</taxon>
        <taxon>Hexapoda</taxon>
        <taxon>Insecta</taxon>
        <taxon>Pterygota</taxon>
        <taxon>Neoptera</taxon>
        <taxon>Endopterygota</taxon>
        <taxon>Lepidoptera</taxon>
        <taxon>Glossata</taxon>
        <taxon>Ditrysia</taxon>
        <taxon>Noctuoidea</taxon>
        <taxon>Noctuidae</taxon>
        <taxon>Plusiinae</taxon>
        <taxon>Chrysodeixis</taxon>
    </lineage>
</organism>
<evidence type="ECO:0000256" key="7">
    <source>
        <dbReference type="ARBA" id="ARBA00022679"/>
    </source>
</evidence>
<accession>A0A9P0FX47</accession>
<keyword evidence="5 13" id="KW-0698">rRNA processing</keyword>
<sequence>MFEIPAWGDDVPKSDAKFMRKAKKKDKKPAEMETKPTKPPQFEKKINTTTNNLTNGTRKRKLENKTPIPKKGTITNNKKKKLKQVKQKQQQQTKETTQIKEPPQSDPIPDTQNFDEVLLNAKKKKFNESIQNDDQEDLLFSEQKQKKTKKNAKNNQNKKEQTNNINVKNEKCIKEIKPIENNNNIVKKKNNNKLNGVVKRAEPVNVKKAKLKAILENKSMRSHIDITKTSNRLRERMLERFKAAQFRFLNEKLYTTSGSEAQKLFSNDPAAFETYHQGYQLQVKKWPVKPLDVIVKKIMKMPKSSLIADMGCGEAALSRRVPHSVRSFDLVATAPGVEACDMARTPLLSASVDVAVYCLALMGTDLTQYLIEANRVLKMGGHLLIAEVESRFDKVEDFNKEVERLGFKLKQLDRSNDVFFFMEFTKIRDPPVKKAKLPALTLKPCLYKRR</sequence>
<keyword evidence="10" id="KW-0805">Transcription regulation</keyword>
<evidence type="ECO:0000256" key="8">
    <source>
        <dbReference type="ARBA" id="ARBA00022691"/>
    </source>
</evidence>
<feature type="region of interest" description="Disordered" evidence="14">
    <location>
        <begin position="1"/>
        <end position="112"/>
    </location>
</feature>
<dbReference type="AlphaFoldDB" id="A0A9P0FX47"/>
<comment type="function">
    <text evidence="13">Probable methyltransferase required to silence rDNA.</text>
</comment>
<feature type="region of interest" description="Disordered" evidence="14">
    <location>
        <begin position="142"/>
        <end position="164"/>
    </location>
</feature>
<dbReference type="GO" id="GO:0006364">
    <property type="term" value="P:rRNA processing"/>
    <property type="evidence" value="ECO:0007669"/>
    <property type="project" value="UniProtKB-UniRule"/>
</dbReference>
<protein>
    <recommendedName>
        <fullName evidence="3 13">Ribosomal RNA-processing protein 8</fullName>
        <ecNumber evidence="13">2.1.1.-</ecNumber>
    </recommendedName>
</protein>
<evidence type="ECO:0000313" key="16">
    <source>
        <dbReference type="Proteomes" id="UP001154114"/>
    </source>
</evidence>
<dbReference type="InterPro" id="IPR007823">
    <property type="entry name" value="RRP8"/>
</dbReference>
<dbReference type="EC" id="2.1.1.-" evidence="13"/>
<dbReference type="EMBL" id="LR824012">
    <property type="protein sequence ID" value="CAH0629157.1"/>
    <property type="molecule type" value="Genomic_DNA"/>
</dbReference>
<keyword evidence="4" id="KW-0678">Repressor</keyword>
<dbReference type="Gene3D" id="1.10.10.2150">
    <property type="entry name" value="Ribosomal RNA-processing protein 8, N-terminal domain"/>
    <property type="match status" value="1"/>
</dbReference>
<feature type="compositionally biased region" description="Basic residues" evidence="14">
    <location>
        <begin position="77"/>
        <end position="86"/>
    </location>
</feature>
<dbReference type="GO" id="GO:0005677">
    <property type="term" value="C:chromatin silencing complex"/>
    <property type="evidence" value="ECO:0007669"/>
    <property type="project" value="TreeGrafter"/>
</dbReference>
<reference evidence="15" key="1">
    <citation type="submission" date="2021-12" db="EMBL/GenBank/DDBJ databases">
        <authorList>
            <person name="King R."/>
        </authorList>
    </citation>
    <scope>NUCLEOTIDE SEQUENCE</scope>
</reference>
<feature type="compositionally biased region" description="Low complexity" evidence="14">
    <location>
        <begin position="87"/>
        <end position="100"/>
    </location>
</feature>
<name>A0A9P0FX47_CHRIL</name>